<dbReference type="InterPro" id="IPR014128">
    <property type="entry name" value="T4SS_TraD"/>
</dbReference>
<dbReference type="CDD" id="cd01127">
    <property type="entry name" value="TrwB_TraG_TraD_VirD4"/>
    <property type="match status" value="1"/>
</dbReference>
<dbReference type="HOGENOM" id="CLU_016763_2_0_6"/>
<evidence type="ECO:0000256" key="3">
    <source>
        <dbReference type="ARBA" id="ARBA00022692"/>
    </source>
</evidence>
<comment type="subcellular location">
    <subcellularLocation>
        <location evidence="1">Cell membrane</location>
        <topology evidence="1">Multi-pass membrane protein</topology>
    </subcellularLocation>
</comment>
<evidence type="ECO:0000256" key="4">
    <source>
        <dbReference type="ARBA" id="ARBA00022989"/>
    </source>
</evidence>
<accession>Q7MBL9</accession>
<dbReference type="AlphaFoldDB" id="Q7MBL9"/>
<keyword evidence="2" id="KW-1003">Cell membrane</keyword>
<name>Q7MBL9_VIBVY</name>
<evidence type="ECO:0000313" key="10">
    <source>
        <dbReference type="Proteomes" id="UP000002675"/>
    </source>
</evidence>
<dbReference type="Gene3D" id="3.40.50.300">
    <property type="entry name" value="P-loop containing nucleotide triphosphate hydrolases"/>
    <property type="match status" value="1"/>
</dbReference>
<feature type="transmembrane region" description="Helical" evidence="7">
    <location>
        <begin position="120"/>
        <end position="140"/>
    </location>
</feature>
<dbReference type="Proteomes" id="UP000002675">
    <property type="component" value="Plasmid pYJ016"/>
</dbReference>
<evidence type="ECO:0000256" key="7">
    <source>
        <dbReference type="SAM" id="Phobius"/>
    </source>
</evidence>
<evidence type="ECO:0000256" key="2">
    <source>
        <dbReference type="ARBA" id="ARBA00022475"/>
    </source>
</evidence>
<dbReference type="SUPFAM" id="SSF52540">
    <property type="entry name" value="P-loop containing nucleoside triphosphate hydrolases"/>
    <property type="match status" value="1"/>
</dbReference>
<geneLocation type="plasmid" evidence="9 10">
    <name>pYJ016</name>
</geneLocation>
<evidence type="ECO:0000259" key="8">
    <source>
        <dbReference type="Pfam" id="PF10412"/>
    </source>
</evidence>
<dbReference type="InterPro" id="IPR027417">
    <property type="entry name" value="P-loop_NTPase"/>
</dbReference>
<gene>
    <name evidence="9" type="ordered locus">VVP24</name>
</gene>
<dbReference type="PANTHER" id="PTHR37937:SF1">
    <property type="entry name" value="CONJUGATIVE TRANSFER: DNA TRANSPORT"/>
    <property type="match status" value="1"/>
</dbReference>
<reference evidence="9 10" key="1">
    <citation type="journal article" date="2003" name="Genome Res.">
        <title>Comparative genome analysis of Vibrio vulnificus, a marine pathogen.</title>
        <authorList>
            <person name="Chen C.Y."/>
            <person name="Wu K.M."/>
            <person name="Chang Y.C."/>
            <person name="Chang C.H."/>
            <person name="Tsai H.C."/>
            <person name="Liao T.L."/>
            <person name="Liu Y.M."/>
            <person name="Chen H.J."/>
            <person name="Shen A.B."/>
            <person name="Li J.C."/>
            <person name="Su T.L."/>
            <person name="Shao C.P."/>
            <person name="Lee C.T."/>
            <person name="Hor L.I."/>
            <person name="Tsai S.F."/>
        </authorList>
    </citation>
    <scope>NUCLEOTIDE SEQUENCE [LARGE SCALE GENOMIC DNA]</scope>
    <source>
        <strain evidence="9 10">YJ016</strain>
        <plasmid evidence="9">pYJ016</plasmid>
    </source>
</reference>
<organism evidence="9 10">
    <name type="scientific">Vibrio vulnificus (strain YJ016)</name>
    <dbReference type="NCBI Taxonomy" id="196600"/>
    <lineage>
        <taxon>Bacteria</taxon>
        <taxon>Pseudomonadati</taxon>
        <taxon>Pseudomonadota</taxon>
        <taxon>Gammaproteobacteria</taxon>
        <taxon>Vibrionales</taxon>
        <taxon>Vibrionaceae</taxon>
        <taxon>Vibrio</taxon>
    </lineage>
</organism>
<keyword evidence="4 7" id="KW-1133">Transmembrane helix</keyword>
<dbReference type="PANTHER" id="PTHR37937">
    <property type="entry name" value="CONJUGATIVE TRANSFER: DNA TRANSPORT"/>
    <property type="match status" value="1"/>
</dbReference>
<evidence type="ECO:0000256" key="6">
    <source>
        <dbReference type="SAM" id="MobiDB-lite"/>
    </source>
</evidence>
<dbReference type="InterPro" id="IPR051539">
    <property type="entry name" value="T4SS-coupling_protein"/>
</dbReference>
<keyword evidence="5 7" id="KW-0472">Membrane</keyword>
<dbReference type="Pfam" id="PF10412">
    <property type="entry name" value="TrwB_AAD_bind"/>
    <property type="match status" value="1"/>
</dbReference>
<evidence type="ECO:0000313" key="9">
    <source>
        <dbReference type="EMBL" id="BAC97747.1"/>
    </source>
</evidence>
<dbReference type="Gene3D" id="1.10.8.80">
    <property type="entry name" value="Magnesium chelatase subunit I, C-Terminal domain"/>
    <property type="match status" value="1"/>
</dbReference>
<dbReference type="NCBIfam" id="TIGR02759">
    <property type="entry name" value="TraD_Ftype"/>
    <property type="match status" value="1"/>
</dbReference>
<feature type="region of interest" description="Disordered" evidence="6">
    <location>
        <begin position="668"/>
        <end position="705"/>
    </location>
</feature>
<dbReference type="InterPro" id="IPR019476">
    <property type="entry name" value="T4SS_TraD_DNA-bd"/>
</dbReference>
<protein>
    <submittedName>
        <fullName evidence="9">Putative conjugative transfer protein TraD</fullName>
    </submittedName>
</protein>
<dbReference type="KEGG" id="vvy:VVP24"/>
<evidence type="ECO:0000256" key="5">
    <source>
        <dbReference type="ARBA" id="ARBA00023136"/>
    </source>
</evidence>
<feature type="compositionally biased region" description="Polar residues" evidence="6">
    <location>
        <begin position="694"/>
        <end position="705"/>
    </location>
</feature>
<evidence type="ECO:0000256" key="1">
    <source>
        <dbReference type="ARBA" id="ARBA00004651"/>
    </source>
</evidence>
<keyword evidence="9" id="KW-0614">Plasmid</keyword>
<feature type="transmembrane region" description="Helical" evidence="7">
    <location>
        <begin position="37"/>
        <end position="57"/>
    </location>
</feature>
<feature type="domain" description="Type IV secretion system coupling protein TraD DNA-binding" evidence="8">
    <location>
        <begin position="196"/>
        <end position="580"/>
    </location>
</feature>
<keyword evidence="3 7" id="KW-0812">Transmembrane</keyword>
<dbReference type="GO" id="GO:0005886">
    <property type="term" value="C:plasma membrane"/>
    <property type="evidence" value="ECO:0007669"/>
    <property type="project" value="UniProtKB-SubCell"/>
</dbReference>
<proteinExistence type="predicted"/>
<sequence length="705" mass="79924">METAMSRPSRSKGNHFTRGGQITFHSIRMFFQVNNTLVYAAIWAVIALTGFLTWLRAPDNAFWSVFYYWRNQLYANLGHDLNSEVTTFWNGKRYVGTLASQLENTQLITLYDNVIRQAQINFLIALAIAFAILMGAMTFFKRQGEKQSEDLHVRGFQYAEPKRLTQDLKQRAKKLKKQGVGNGKISDFKVDGLALFKHEFEVQHILIDGTTGAGKSVMLRKLLRWIRKRGDKAIVYDKGCTFTSKFFDPSQDILLNPFDERCANWDVWCDAKEAPDFENIANALIPQHGEGDPFWVDSARTIFSSTAYRMSQDNKPCSTARLLSLILTSELETLGNFLQGTESASLVSKDIKKTAISIKSVLATYIKSLRFLDGLDEKDEHGKLKRQPFSITDWVLDDKQRGFLFLSSNAQQHASLRPLISTWLAIASNAILGLDPDDDRRIWVIMDEMPSLHKLPELDSIIAEVRKFGGCYVIGLQSYAQLVKTYGKNTADVIFDLLNSRFYFRAPSAQMAQISSKDLGEQEVDVSRENISYGANTLRDGVSIGHQTITRPVVSSSEIQAMDDLQCYLRVPGSSFITQLDLHFDKMRDVSAAFIKRDYTPSPAMTKAYEEAIYCECVAPGIFLNDEDRNALTEIQAKQFETPEEMKLETDQIREAQRSDTVKELATEDAEKLKSDGDYQERAQQELDEAAISQDIQMSTEEMVD</sequence>
<dbReference type="EMBL" id="AP005352">
    <property type="protein sequence ID" value="BAC97747.1"/>
    <property type="molecule type" value="Genomic_DNA"/>
</dbReference>
<feature type="compositionally biased region" description="Basic and acidic residues" evidence="6">
    <location>
        <begin position="668"/>
        <end position="685"/>
    </location>
</feature>